<gene>
    <name evidence="3" type="ORF">J2I46_00290</name>
</gene>
<evidence type="ECO:0000313" key="4">
    <source>
        <dbReference type="Proteomes" id="UP000664628"/>
    </source>
</evidence>
<organism evidence="3 4">
    <name type="scientific">Fibrella forsythiae</name>
    <dbReference type="NCBI Taxonomy" id="2817061"/>
    <lineage>
        <taxon>Bacteria</taxon>
        <taxon>Pseudomonadati</taxon>
        <taxon>Bacteroidota</taxon>
        <taxon>Cytophagia</taxon>
        <taxon>Cytophagales</taxon>
        <taxon>Spirosomataceae</taxon>
        <taxon>Fibrella</taxon>
    </lineage>
</organism>
<dbReference type="SUPFAM" id="SSF53955">
    <property type="entry name" value="Lysozyme-like"/>
    <property type="match status" value="1"/>
</dbReference>
<keyword evidence="1" id="KW-0472">Membrane</keyword>
<proteinExistence type="predicted"/>
<feature type="domain" description="Transglycosylase SLT" evidence="2">
    <location>
        <begin position="24"/>
        <end position="73"/>
    </location>
</feature>
<feature type="transmembrane region" description="Helical" evidence="1">
    <location>
        <begin position="208"/>
        <end position="225"/>
    </location>
</feature>
<name>A0ABS3JAH2_9BACT</name>
<dbReference type="EMBL" id="JAFMYW010000001">
    <property type="protein sequence ID" value="MBO0947001.1"/>
    <property type="molecule type" value="Genomic_DNA"/>
</dbReference>
<comment type="caution">
    <text evidence="3">The sequence shown here is derived from an EMBL/GenBank/DDBJ whole genome shotgun (WGS) entry which is preliminary data.</text>
</comment>
<dbReference type="Pfam" id="PF01464">
    <property type="entry name" value="SLT"/>
    <property type="match status" value="1"/>
</dbReference>
<protein>
    <submittedName>
        <fullName evidence="3">Transglycosylase SLT domain-containing protein</fullName>
    </submittedName>
</protein>
<dbReference type="InterPro" id="IPR008258">
    <property type="entry name" value="Transglycosylase_SLT_dom_1"/>
</dbReference>
<keyword evidence="1" id="KW-1133">Transmembrane helix</keyword>
<dbReference type="RefSeq" id="WP_207326928.1">
    <property type="nucleotide sequence ID" value="NZ_JAFMYW010000001.1"/>
</dbReference>
<evidence type="ECO:0000313" key="3">
    <source>
        <dbReference type="EMBL" id="MBO0947001.1"/>
    </source>
</evidence>
<dbReference type="InterPro" id="IPR023346">
    <property type="entry name" value="Lysozyme-like_dom_sf"/>
</dbReference>
<reference evidence="3 4" key="1">
    <citation type="submission" date="2021-03" db="EMBL/GenBank/DDBJ databases">
        <title>Fibrella sp. HMF5405 genome sequencing and assembly.</title>
        <authorList>
            <person name="Kang H."/>
            <person name="Kim H."/>
            <person name="Bae S."/>
            <person name="Joh K."/>
        </authorList>
    </citation>
    <scope>NUCLEOTIDE SEQUENCE [LARGE SCALE GENOMIC DNA]</scope>
    <source>
        <strain evidence="3 4">HMF5405</strain>
    </source>
</reference>
<dbReference type="Gene3D" id="1.10.530.10">
    <property type="match status" value="1"/>
</dbReference>
<dbReference type="Proteomes" id="UP000664628">
    <property type="component" value="Unassembled WGS sequence"/>
</dbReference>
<keyword evidence="4" id="KW-1185">Reference proteome</keyword>
<sequence length="236" mass="25287">MLLESQIPAAERTAFVSKMKTVATALAIDPDWLMATMWVESRLKPTAKNPGSSASGLIQFMASTALKLGTTTGALRSMSRVQQLDYVLKYLKPYRGRMTSAFDVYIAVHYPAQLGKPLSEVWYSKTGSTAASRQAYAGNSQIDTTYGNGDGTVSGLDVQAFYYAQLKGVLSAPTTQPATPETKVIPEAPLVGPIDFDPIPYGQPGVPWLPLSLLAAGLVILVILLKKPSLLLPIPA</sequence>
<keyword evidence="1" id="KW-0812">Transmembrane</keyword>
<evidence type="ECO:0000256" key="1">
    <source>
        <dbReference type="SAM" id="Phobius"/>
    </source>
</evidence>
<accession>A0ABS3JAH2</accession>
<evidence type="ECO:0000259" key="2">
    <source>
        <dbReference type="Pfam" id="PF01464"/>
    </source>
</evidence>